<protein>
    <submittedName>
        <fullName evidence="1">Uncharacterized protein</fullName>
    </submittedName>
</protein>
<evidence type="ECO:0000313" key="1">
    <source>
        <dbReference type="EMBL" id="DAE32014.1"/>
    </source>
</evidence>
<reference evidence="1" key="1">
    <citation type="journal article" date="2021" name="Proc. Natl. Acad. Sci. U.S.A.">
        <title>A Catalog of Tens of Thousands of Viruses from Human Metagenomes Reveals Hidden Associations with Chronic Diseases.</title>
        <authorList>
            <person name="Tisza M.J."/>
            <person name="Buck C.B."/>
        </authorList>
    </citation>
    <scope>NUCLEOTIDE SEQUENCE</scope>
    <source>
        <strain evidence="1">CtReX5</strain>
    </source>
</reference>
<dbReference type="EMBL" id="BK059114">
    <property type="protein sequence ID" value="DAE32014.1"/>
    <property type="molecule type" value="Genomic_DNA"/>
</dbReference>
<accession>A0A8S5RKV8</accession>
<proteinExistence type="predicted"/>
<sequence length="38" mass="4488">MRCKSSHVLCCRFPSSFPTAHTNLYLRRVLPLLRLHPH</sequence>
<name>A0A8S5RKV8_9VIRU</name>
<organism evidence="1">
    <name type="scientific">virus sp. ctReX5</name>
    <dbReference type="NCBI Taxonomy" id="2825818"/>
    <lineage>
        <taxon>Viruses</taxon>
    </lineage>
</organism>